<dbReference type="Proteomes" id="UP000001968">
    <property type="component" value="Chromosome"/>
</dbReference>
<dbReference type="Pfam" id="PF10609">
    <property type="entry name" value="ParA"/>
    <property type="match status" value="1"/>
</dbReference>
<sequence>MLKIFKKKKEESKPKKEEGPITETATAETTTEDNSDAGSSSQIGQRNDIKRVIAVISGKGGVGKSTVSSLLASALLAHGYKVGLLDADITGPSIPRVFGVSGGSMGKNDYGIIPRRSRKGLKIMSLNLFLADEELPVIWRGPRIGGAVKEFYSQVDWGTLDFLILDMPPGTGDIAITVLQSIELDAAVVVSTPQDLAFTIVRKALHMLNKHEVPVLGVVENLTSGICPHCQHEVELFSGGGIRQWCEEKQVNYLGSIPWDAALSYCADRGQIDNYYPEAVGQMVAAFLAALPAIEDNK</sequence>
<dbReference type="HOGENOM" id="CLU_024839_0_2_9"/>
<dbReference type="InterPro" id="IPR033756">
    <property type="entry name" value="YlxH/NBP35"/>
</dbReference>
<accession>Q0AZ64</accession>
<comment type="similarity">
    <text evidence="6">Belongs to the Mrp/NBP35 ATP-binding proteins family.</text>
</comment>
<comment type="subunit">
    <text evidence="6">Homodimer.</text>
</comment>
<keyword evidence="6" id="KW-0378">Hydrolase</keyword>
<dbReference type="STRING" id="335541.Swol_0663"/>
<dbReference type="HAMAP" id="MF_02040">
    <property type="entry name" value="Mrp_NBP35"/>
    <property type="match status" value="1"/>
</dbReference>
<keyword evidence="2 6" id="KW-0547">Nucleotide-binding</keyword>
<gene>
    <name evidence="8" type="ordered locus">Swol_0663</name>
</gene>
<evidence type="ECO:0000256" key="1">
    <source>
        <dbReference type="ARBA" id="ARBA00022723"/>
    </source>
</evidence>
<reference evidence="9" key="1">
    <citation type="journal article" date="2010" name="Environ. Microbiol.">
        <title>The genome of Syntrophomonas wolfei: new insights into syntrophic metabolism and biohydrogen production.</title>
        <authorList>
            <person name="Sieber J.R."/>
            <person name="Sims D.R."/>
            <person name="Han C."/>
            <person name="Kim E."/>
            <person name="Lykidis A."/>
            <person name="Lapidus A.L."/>
            <person name="McDonnald E."/>
            <person name="Rohlin L."/>
            <person name="Culley D.E."/>
            <person name="Gunsalus R."/>
            <person name="McInerney M.J."/>
        </authorList>
    </citation>
    <scope>NUCLEOTIDE SEQUENCE [LARGE SCALE GENOMIC DNA]</scope>
    <source>
        <strain evidence="9">DSM 2245B / Goettingen</strain>
    </source>
</reference>
<dbReference type="InterPro" id="IPR044304">
    <property type="entry name" value="NUBPL-like"/>
</dbReference>
<dbReference type="PANTHER" id="PTHR42961:SF2">
    <property type="entry name" value="IRON-SULFUR PROTEIN NUBPL"/>
    <property type="match status" value="1"/>
</dbReference>
<keyword evidence="4 6" id="KW-0408">Iron</keyword>
<dbReference type="GO" id="GO:0005524">
    <property type="term" value="F:ATP binding"/>
    <property type="evidence" value="ECO:0007669"/>
    <property type="project" value="UniProtKB-UniRule"/>
</dbReference>
<evidence type="ECO:0000256" key="6">
    <source>
        <dbReference type="HAMAP-Rule" id="MF_02040"/>
    </source>
</evidence>
<dbReference type="CDD" id="cd02037">
    <property type="entry name" value="Mrp_NBP35"/>
    <property type="match status" value="1"/>
</dbReference>
<dbReference type="InterPro" id="IPR019591">
    <property type="entry name" value="Mrp/NBP35_ATP-bd"/>
</dbReference>
<dbReference type="KEGG" id="swo:Swol_0663"/>
<evidence type="ECO:0000256" key="5">
    <source>
        <dbReference type="ARBA" id="ARBA00023014"/>
    </source>
</evidence>
<dbReference type="EMBL" id="CP000448">
    <property type="protein sequence ID" value="ABI67990.1"/>
    <property type="molecule type" value="Genomic_DNA"/>
</dbReference>
<evidence type="ECO:0000256" key="2">
    <source>
        <dbReference type="ARBA" id="ARBA00022741"/>
    </source>
</evidence>
<evidence type="ECO:0000313" key="8">
    <source>
        <dbReference type="EMBL" id="ABI67990.1"/>
    </source>
</evidence>
<proteinExistence type="inferred from homology"/>
<dbReference type="GO" id="GO:0016226">
    <property type="term" value="P:iron-sulfur cluster assembly"/>
    <property type="evidence" value="ECO:0007669"/>
    <property type="project" value="InterPro"/>
</dbReference>
<evidence type="ECO:0000313" key="9">
    <source>
        <dbReference type="Proteomes" id="UP000001968"/>
    </source>
</evidence>
<dbReference type="PANTHER" id="PTHR42961">
    <property type="entry name" value="IRON-SULFUR PROTEIN NUBPL"/>
    <property type="match status" value="1"/>
</dbReference>
<protein>
    <recommendedName>
        <fullName evidence="6">Iron-sulfur cluster carrier protein</fullName>
    </recommendedName>
</protein>
<name>Q0AZ64_SYNWW</name>
<keyword evidence="9" id="KW-1185">Reference proteome</keyword>
<keyword evidence="3 6" id="KW-0067">ATP-binding</keyword>
<dbReference type="PROSITE" id="PS01215">
    <property type="entry name" value="MRP"/>
    <property type="match status" value="1"/>
</dbReference>
<feature type="compositionally biased region" description="Basic and acidic residues" evidence="7">
    <location>
        <begin position="8"/>
        <end position="19"/>
    </location>
</feature>
<feature type="region of interest" description="Disordered" evidence="7">
    <location>
        <begin position="1"/>
        <end position="43"/>
    </location>
</feature>
<dbReference type="GO" id="GO:0140663">
    <property type="term" value="F:ATP-dependent FeS chaperone activity"/>
    <property type="evidence" value="ECO:0007669"/>
    <property type="project" value="InterPro"/>
</dbReference>
<dbReference type="InterPro" id="IPR000808">
    <property type="entry name" value="Mrp-like_CS"/>
</dbReference>
<dbReference type="eggNOG" id="COG0489">
    <property type="taxonomic scope" value="Bacteria"/>
</dbReference>
<evidence type="ECO:0000256" key="4">
    <source>
        <dbReference type="ARBA" id="ARBA00023004"/>
    </source>
</evidence>
<dbReference type="RefSeq" id="WP_011640095.1">
    <property type="nucleotide sequence ID" value="NC_008346.1"/>
</dbReference>
<dbReference type="AlphaFoldDB" id="Q0AZ64"/>
<dbReference type="FunFam" id="3.40.50.300:FF:001119">
    <property type="entry name" value="Iron-sulfur cluster carrier protein"/>
    <property type="match status" value="1"/>
</dbReference>
<organism evidence="8 9">
    <name type="scientific">Syntrophomonas wolfei subsp. wolfei (strain DSM 2245B / Goettingen)</name>
    <dbReference type="NCBI Taxonomy" id="335541"/>
    <lineage>
        <taxon>Bacteria</taxon>
        <taxon>Bacillati</taxon>
        <taxon>Bacillota</taxon>
        <taxon>Clostridia</taxon>
        <taxon>Eubacteriales</taxon>
        <taxon>Syntrophomonadaceae</taxon>
        <taxon>Syntrophomonas</taxon>
    </lineage>
</organism>
<comment type="function">
    <text evidence="6">Binds and transfers iron-sulfur (Fe-S) clusters to target apoproteins. Can hydrolyze ATP.</text>
</comment>
<feature type="binding site" evidence="6">
    <location>
        <begin position="58"/>
        <end position="65"/>
    </location>
    <ligand>
        <name>ATP</name>
        <dbReference type="ChEBI" id="CHEBI:30616"/>
    </ligand>
</feature>
<keyword evidence="5 6" id="KW-0411">Iron-sulfur</keyword>
<dbReference type="InterPro" id="IPR027417">
    <property type="entry name" value="P-loop_NTPase"/>
</dbReference>
<dbReference type="OrthoDB" id="9809679at2"/>
<dbReference type="GO" id="GO:0046872">
    <property type="term" value="F:metal ion binding"/>
    <property type="evidence" value="ECO:0007669"/>
    <property type="project" value="UniProtKB-KW"/>
</dbReference>
<dbReference type="GO" id="GO:0016887">
    <property type="term" value="F:ATP hydrolysis activity"/>
    <property type="evidence" value="ECO:0007669"/>
    <property type="project" value="UniProtKB-UniRule"/>
</dbReference>
<evidence type="ECO:0000256" key="7">
    <source>
        <dbReference type="SAM" id="MobiDB-lite"/>
    </source>
</evidence>
<dbReference type="SUPFAM" id="SSF52540">
    <property type="entry name" value="P-loop containing nucleoside triphosphate hydrolases"/>
    <property type="match status" value="1"/>
</dbReference>
<dbReference type="Gene3D" id="3.40.50.300">
    <property type="entry name" value="P-loop containing nucleotide triphosphate hydrolases"/>
    <property type="match status" value="1"/>
</dbReference>
<evidence type="ECO:0000256" key="3">
    <source>
        <dbReference type="ARBA" id="ARBA00022840"/>
    </source>
</evidence>
<dbReference type="GO" id="GO:0051539">
    <property type="term" value="F:4 iron, 4 sulfur cluster binding"/>
    <property type="evidence" value="ECO:0007669"/>
    <property type="project" value="TreeGrafter"/>
</dbReference>
<keyword evidence="1 6" id="KW-0479">Metal-binding</keyword>